<dbReference type="InterPro" id="IPR036236">
    <property type="entry name" value="Znf_C2H2_sf"/>
</dbReference>
<organism evidence="14 15">
    <name type="scientific">Galleria mellonella</name>
    <name type="common">Greater wax moth</name>
    <dbReference type="NCBI Taxonomy" id="7137"/>
    <lineage>
        <taxon>Eukaryota</taxon>
        <taxon>Metazoa</taxon>
        <taxon>Ecdysozoa</taxon>
        <taxon>Arthropoda</taxon>
        <taxon>Hexapoda</taxon>
        <taxon>Insecta</taxon>
        <taxon>Pterygota</taxon>
        <taxon>Neoptera</taxon>
        <taxon>Endopterygota</taxon>
        <taxon>Lepidoptera</taxon>
        <taxon>Glossata</taxon>
        <taxon>Ditrysia</taxon>
        <taxon>Pyraloidea</taxon>
        <taxon>Pyralidae</taxon>
        <taxon>Galleriinae</taxon>
        <taxon>Galleria</taxon>
    </lineage>
</organism>
<feature type="domain" description="C2H2-type" evidence="12">
    <location>
        <begin position="392"/>
        <end position="422"/>
    </location>
</feature>
<dbReference type="PROSITE" id="PS51915">
    <property type="entry name" value="ZAD"/>
    <property type="match status" value="1"/>
</dbReference>
<sequence length="460" mass="52974">MDLKLCRICLKENGRISLFEKCENAMIYSAKIMQCVNINITEGDGLPNSMCDSCANELDVSYRFVRKCEASDRALHCLSVIEVKLEEIKSEDINNELNLSVDSDVYLDDFTKLDTPEPESDESQHQIKHKRKKRTKNGPIQCVVCGMMKISHSAMEIHMRSHTGEKPYPCQICKAMFKTKGSLKRHNETRHLDRERKFTCETCGNSFYRKNDIIIHMRVHTDERPYSCTFCTKKFRQIASLNRHKRIHTGEKPYSCPICAKKFSDSSLVNKHLTVHTDEKKHTCHLCSKSVKSKSALRTHLSLHSNEKQNICNFCGLAFSMKGNLQTHIRRIHSEKSGECSVCFKTFSDLEVHMRKHTGEKPFICKLCNQGFATKRSLSHHKAFKHENASKYKCSIGDCSRTFPTVMMLEFHLLKQHTNNTPYVCQHCSRGFFRTSDLSRHLKVSHMDTLAKIPLKLNGT</sequence>
<dbReference type="Proteomes" id="UP001652740">
    <property type="component" value="Unplaced"/>
</dbReference>
<evidence type="ECO:0000313" key="14">
    <source>
        <dbReference type="Proteomes" id="UP001652740"/>
    </source>
</evidence>
<dbReference type="InterPro" id="IPR012934">
    <property type="entry name" value="Znf_AD"/>
</dbReference>
<feature type="domain" description="C2H2-type" evidence="12">
    <location>
        <begin position="335"/>
        <end position="362"/>
    </location>
</feature>
<evidence type="ECO:0000256" key="4">
    <source>
        <dbReference type="ARBA" id="ARBA00022771"/>
    </source>
</evidence>
<evidence type="ECO:0000313" key="15">
    <source>
        <dbReference type="RefSeq" id="XP_026754724.3"/>
    </source>
</evidence>
<feature type="region of interest" description="Disordered" evidence="11">
    <location>
        <begin position="112"/>
        <end position="135"/>
    </location>
</feature>
<dbReference type="Gene3D" id="3.30.160.60">
    <property type="entry name" value="Classic Zinc Finger"/>
    <property type="match status" value="10"/>
</dbReference>
<dbReference type="FunCoup" id="A0A6J1WRA2">
    <property type="interactions" value="10"/>
</dbReference>
<evidence type="ECO:0000256" key="2">
    <source>
        <dbReference type="ARBA" id="ARBA00022723"/>
    </source>
</evidence>
<keyword evidence="2 10" id="KW-0479">Metal-binding</keyword>
<feature type="binding site" evidence="10">
    <location>
        <position position="6"/>
    </location>
    <ligand>
        <name>Zn(2+)</name>
        <dbReference type="ChEBI" id="CHEBI:29105"/>
    </ligand>
</feature>
<feature type="domain" description="C2H2-type" evidence="12">
    <location>
        <begin position="363"/>
        <end position="391"/>
    </location>
</feature>
<dbReference type="GO" id="GO:0000978">
    <property type="term" value="F:RNA polymerase II cis-regulatory region sequence-specific DNA binding"/>
    <property type="evidence" value="ECO:0007669"/>
    <property type="project" value="TreeGrafter"/>
</dbReference>
<evidence type="ECO:0000256" key="9">
    <source>
        <dbReference type="PROSITE-ProRule" id="PRU00042"/>
    </source>
</evidence>
<dbReference type="PANTHER" id="PTHR24394">
    <property type="entry name" value="ZINC FINGER PROTEIN"/>
    <property type="match status" value="1"/>
</dbReference>
<feature type="domain" description="C2H2-type" evidence="12">
    <location>
        <begin position="310"/>
        <end position="338"/>
    </location>
</feature>
<feature type="domain" description="C2H2-type" evidence="12">
    <location>
        <begin position="140"/>
        <end position="167"/>
    </location>
</feature>
<evidence type="ECO:0000256" key="10">
    <source>
        <dbReference type="PROSITE-ProRule" id="PRU01263"/>
    </source>
</evidence>
<evidence type="ECO:0000256" key="1">
    <source>
        <dbReference type="ARBA" id="ARBA00004123"/>
    </source>
</evidence>
<dbReference type="GeneID" id="113514832"/>
<dbReference type="KEGG" id="gmw:113514832"/>
<dbReference type="GO" id="GO:0001227">
    <property type="term" value="F:DNA-binding transcription repressor activity, RNA polymerase II-specific"/>
    <property type="evidence" value="ECO:0007669"/>
    <property type="project" value="TreeGrafter"/>
</dbReference>
<evidence type="ECO:0000256" key="3">
    <source>
        <dbReference type="ARBA" id="ARBA00022737"/>
    </source>
</evidence>
<name>A0A6J1WRA2_GALME</name>
<dbReference type="Pfam" id="PF00096">
    <property type="entry name" value="zf-C2H2"/>
    <property type="match status" value="8"/>
</dbReference>
<proteinExistence type="predicted"/>
<reference evidence="15" key="1">
    <citation type="submission" date="2025-08" db="UniProtKB">
        <authorList>
            <consortium name="RefSeq"/>
        </authorList>
    </citation>
    <scope>IDENTIFICATION</scope>
    <source>
        <tissue evidence="15">Whole larvae</tissue>
    </source>
</reference>
<feature type="binding site" evidence="10">
    <location>
        <position position="9"/>
    </location>
    <ligand>
        <name>Zn(2+)</name>
        <dbReference type="ChEBI" id="CHEBI:29105"/>
    </ligand>
</feature>
<feature type="domain" description="C2H2-type" evidence="12">
    <location>
        <begin position="254"/>
        <end position="281"/>
    </location>
</feature>
<dbReference type="RefSeq" id="XP_026754724.3">
    <property type="nucleotide sequence ID" value="XM_026898923.3"/>
</dbReference>
<evidence type="ECO:0000256" key="5">
    <source>
        <dbReference type="ARBA" id="ARBA00022833"/>
    </source>
</evidence>
<gene>
    <name evidence="15" type="primary">LOC113514832</name>
</gene>
<dbReference type="AlphaFoldDB" id="A0A6J1WRA2"/>
<dbReference type="SMART" id="SM00355">
    <property type="entry name" value="ZnF_C2H2"/>
    <property type="match status" value="11"/>
</dbReference>
<dbReference type="Gene3D" id="3.40.1800.20">
    <property type="match status" value="1"/>
</dbReference>
<keyword evidence="8" id="KW-0539">Nucleus</keyword>
<feature type="domain" description="C2H2-type" evidence="12">
    <location>
        <begin position="282"/>
        <end position="309"/>
    </location>
</feature>
<comment type="subcellular location">
    <subcellularLocation>
        <location evidence="1">Nucleus</location>
    </subcellularLocation>
</comment>
<feature type="domain" description="C2H2-type" evidence="12">
    <location>
        <begin position="198"/>
        <end position="225"/>
    </location>
</feature>
<dbReference type="GO" id="GO:0008270">
    <property type="term" value="F:zinc ion binding"/>
    <property type="evidence" value="ECO:0007669"/>
    <property type="project" value="UniProtKB-KW"/>
</dbReference>
<keyword evidence="5 10" id="KW-0862">Zinc</keyword>
<dbReference type="PROSITE" id="PS00028">
    <property type="entry name" value="ZINC_FINGER_C2H2_1"/>
    <property type="match status" value="9"/>
</dbReference>
<dbReference type="PANTHER" id="PTHR24394:SF48">
    <property type="entry name" value="ZINC FINGER PROTEIN 771"/>
    <property type="match status" value="1"/>
</dbReference>
<feature type="binding site" evidence="10">
    <location>
        <position position="51"/>
    </location>
    <ligand>
        <name>Zn(2+)</name>
        <dbReference type="ChEBI" id="CHEBI:29105"/>
    </ligand>
</feature>
<keyword evidence="7" id="KW-0804">Transcription</keyword>
<dbReference type="SMART" id="SM00868">
    <property type="entry name" value="zf-AD"/>
    <property type="match status" value="1"/>
</dbReference>
<evidence type="ECO:0000256" key="8">
    <source>
        <dbReference type="ARBA" id="ARBA00023242"/>
    </source>
</evidence>
<dbReference type="SUPFAM" id="SSF57667">
    <property type="entry name" value="beta-beta-alpha zinc fingers"/>
    <property type="match status" value="6"/>
</dbReference>
<dbReference type="GO" id="GO:0005654">
    <property type="term" value="C:nucleoplasm"/>
    <property type="evidence" value="ECO:0007669"/>
    <property type="project" value="TreeGrafter"/>
</dbReference>
<feature type="domain" description="C2H2-type" evidence="12">
    <location>
        <begin position="168"/>
        <end position="196"/>
    </location>
</feature>
<keyword evidence="14" id="KW-1185">Reference proteome</keyword>
<dbReference type="Pfam" id="PF07776">
    <property type="entry name" value="zf-AD"/>
    <property type="match status" value="1"/>
</dbReference>
<dbReference type="InParanoid" id="A0A6J1WRA2"/>
<evidence type="ECO:0000256" key="7">
    <source>
        <dbReference type="ARBA" id="ARBA00023163"/>
    </source>
</evidence>
<accession>A0A6J1WRA2</accession>
<evidence type="ECO:0000256" key="11">
    <source>
        <dbReference type="SAM" id="MobiDB-lite"/>
    </source>
</evidence>
<dbReference type="SUPFAM" id="SSF57716">
    <property type="entry name" value="Glucocorticoid receptor-like (DNA-binding domain)"/>
    <property type="match status" value="1"/>
</dbReference>
<evidence type="ECO:0000259" key="13">
    <source>
        <dbReference type="PROSITE" id="PS51915"/>
    </source>
</evidence>
<dbReference type="PROSITE" id="PS50157">
    <property type="entry name" value="ZINC_FINGER_C2H2_2"/>
    <property type="match status" value="11"/>
</dbReference>
<evidence type="ECO:0000259" key="12">
    <source>
        <dbReference type="PROSITE" id="PS50157"/>
    </source>
</evidence>
<feature type="compositionally biased region" description="Basic residues" evidence="11">
    <location>
        <begin position="126"/>
        <end position="135"/>
    </location>
</feature>
<protein>
    <submittedName>
        <fullName evidence="15">Zinc finger protein 227-like</fullName>
    </submittedName>
</protein>
<feature type="domain" description="C2H2-type" evidence="12">
    <location>
        <begin position="423"/>
        <end position="446"/>
    </location>
</feature>
<keyword evidence="3" id="KW-0677">Repeat</keyword>
<feature type="domain" description="ZAD" evidence="13">
    <location>
        <begin position="4"/>
        <end position="78"/>
    </location>
</feature>
<evidence type="ECO:0000256" key="6">
    <source>
        <dbReference type="ARBA" id="ARBA00023015"/>
    </source>
</evidence>
<feature type="binding site" evidence="10">
    <location>
        <position position="54"/>
    </location>
    <ligand>
        <name>Zn(2+)</name>
        <dbReference type="ChEBI" id="CHEBI:29105"/>
    </ligand>
</feature>
<dbReference type="InterPro" id="IPR013087">
    <property type="entry name" value="Znf_C2H2_type"/>
</dbReference>
<feature type="domain" description="C2H2-type" evidence="12">
    <location>
        <begin position="226"/>
        <end position="253"/>
    </location>
</feature>
<keyword evidence="4 9" id="KW-0863">Zinc-finger</keyword>
<keyword evidence="6" id="KW-0805">Transcription regulation</keyword>